<keyword evidence="13" id="KW-0969">Cilium</keyword>
<evidence type="ECO:0000256" key="5">
    <source>
        <dbReference type="ARBA" id="ARBA00022475"/>
    </source>
</evidence>
<keyword evidence="6" id="KW-0145">Chemotaxis</keyword>
<gene>
    <name evidence="13" type="ordered locus">Lcho_1020</name>
</gene>
<comment type="subcellular location">
    <subcellularLocation>
        <location evidence="1">Cell membrane</location>
        <topology evidence="1">Peripheral membrane protein</topology>
        <orientation evidence="1">Cytoplasmic side</orientation>
    </subcellularLocation>
</comment>
<name>B1Y388_LEPCP</name>
<keyword evidence="14" id="KW-1185">Reference proteome</keyword>
<dbReference type="InterPro" id="IPR052570">
    <property type="entry name" value="FliJ"/>
</dbReference>
<protein>
    <recommendedName>
        <fullName evidence="3">Flagellar FliJ protein</fullName>
    </recommendedName>
</protein>
<dbReference type="STRING" id="395495.Lcho_1020"/>
<dbReference type="OrthoDB" id="8687958at2"/>
<keyword evidence="8" id="KW-0653">Protein transport</keyword>
<dbReference type="Pfam" id="PF02050">
    <property type="entry name" value="FliJ"/>
    <property type="match status" value="1"/>
</dbReference>
<dbReference type="GO" id="GO:0044781">
    <property type="term" value="P:bacterial-type flagellum organization"/>
    <property type="evidence" value="ECO:0007669"/>
    <property type="project" value="UniProtKB-KW"/>
</dbReference>
<proteinExistence type="inferred from homology"/>
<dbReference type="GO" id="GO:0015031">
    <property type="term" value="P:protein transport"/>
    <property type="evidence" value="ECO:0007669"/>
    <property type="project" value="UniProtKB-KW"/>
</dbReference>
<keyword evidence="13" id="KW-0966">Cell projection</keyword>
<dbReference type="eggNOG" id="COG2882">
    <property type="taxonomic scope" value="Bacteria"/>
</dbReference>
<dbReference type="AlphaFoldDB" id="B1Y388"/>
<dbReference type="KEGG" id="lch:Lcho_1020"/>
<keyword evidence="11" id="KW-0175">Coiled coil</keyword>
<dbReference type="EMBL" id="CP001013">
    <property type="protein sequence ID" value="ACB33291.1"/>
    <property type="molecule type" value="Genomic_DNA"/>
</dbReference>
<evidence type="ECO:0000256" key="12">
    <source>
        <dbReference type="SAM" id="MobiDB-lite"/>
    </source>
</evidence>
<keyword evidence="10" id="KW-1006">Bacterial flagellum protein export</keyword>
<feature type="coiled-coil region" evidence="11">
    <location>
        <begin position="13"/>
        <end position="50"/>
    </location>
</feature>
<dbReference type="InterPro" id="IPR053716">
    <property type="entry name" value="Flag_assembly_chemotaxis_eff"/>
</dbReference>
<dbReference type="InterPro" id="IPR012823">
    <property type="entry name" value="Flagell_FliJ"/>
</dbReference>
<feature type="region of interest" description="Disordered" evidence="12">
    <location>
        <begin position="121"/>
        <end position="141"/>
    </location>
</feature>
<reference evidence="13 14" key="1">
    <citation type="submission" date="2008-03" db="EMBL/GenBank/DDBJ databases">
        <title>Complete sequence of Leptothrix cholodnii SP-6.</title>
        <authorList>
            <consortium name="US DOE Joint Genome Institute"/>
            <person name="Copeland A."/>
            <person name="Lucas S."/>
            <person name="Lapidus A."/>
            <person name="Glavina del Rio T."/>
            <person name="Dalin E."/>
            <person name="Tice H."/>
            <person name="Bruce D."/>
            <person name="Goodwin L."/>
            <person name="Pitluck S."/>
            <person name="Chertkov O."/>
            <person name="Brettin T."/>
            <person name="Detter J.C."/>
            <person name="Han C."/>
            <person name="Kuske C.R."/>
            <person name="Schmutz J."/>
            <person name="Larimer F."/>
            <person name="Land M."/>
            <person name="Hauser L."/>
            <person name="Kyrpides N."/>
            <person name="Lykidis A."/>
            <person name="Emerson D."/>
            <person name="Richardson P."/>
        </authorList>
    </citation>
    <scope>NUCLEOTIDE SEQUENCE [LARGE SCALE GENOMIC DNA]</scope>
    <source>
        <strain evidence="14">ATCC 51168 / LMG 8142 / SP-6</strain>
    </source>
</reference>
<dbReference type="HOGENOM" id="CLU_140293_0_0_4"/>
<keyword evidence="13" id="KW-0282">Flagellum</keyword>
<comment type="similarity">
    <text evidence="2">Belongs to the FliJ family.</text>
</comment>
<dbReference type="RefSeq" id="WP_012346053.1">
    <property type="nucleotide sequence ID" value="NC_010524.1"/>
</dbReference>
<accession>B1Y388</accession>
<keyword evidence="7" id="KW-1005">Bacterial flagellum biogenesis</keyword>
<dbReference type="NCBIfam" id="TIGR02473">
    <property type="entry name" value="flagell_FliJ"/>
    <property type="match status" value="1"/>
</dbReference>
<dbReference type="GO" id="GO:0005886">
    <property type="term" value="C:plasma membrane"/>
    <property type="evidence" value="ECO:0007669"/>
    <property type="project" value="UniProtKB-SubCell"/>
</dbReference>
<dbReference type="PANTHER" id="PTHR38786">
    <property type="entry name" value="FLAGELLAR FLIJ PROTEIN"/>
    <property type="match status" value="1"/>
</dbReference>
<evidence type="ECO:0000256" key="8">
    <source>
        <dbReference type="ARBA" id="ARBA00022927"/>
    </source>
</evidence>
<evidence type="ECO:0000313" key="13">
    <source>
        <dbReference type="EMBL" id="ACB33291.1"/>
    </source>
</evidence>
<dbReference type="Gene3D" id="1.10.287.1700">
    <property type="match status" value="1"/>
</dbReference>
<evidence type="ECO:0000256" key="4">
    <source>
        <dbReference type="ARBA" id="ARBA00022448"/>
    </source>
</evidence>
<keyword evidence="4" id="KW-0813">Transport</keyword>
<sequence>MTHPTLQPLFVLLEQAEGHRDEALARQARAEKALAAAQAQQAQLHDYRIEYENRWGAQFRKGVTMTLMQCYQDFVARLHGAVDLQGQQVQRLTNEFERMRGETLAAELRVASVKKLIERRETTMARQTERRDQKSQDEMASRAAWQRLADRGHVSLSQM</sequence>
<evidence type="ECO:0000256" key="2">
    <source>
        <dbReference type="ARBA" id="ARBA00010004"/>
    </source>
</evidence>
<dbReference type="GO" id="GO:0009288">
    <property type="term" value="C:bacterial-type flagellum"/>
    <property type="evidence" value="ECO:0007669"/>
    <property type="project" value="InterPro"/>
</dbReference>
<dbReference type="Proteomes" id="UP000001693">
    <property type="component" value="Chromosome"/>
</dbReference>
<evidence type="ECO:0000256" key="1">
    <source>
        <dbReference type="ARBA" id="ARBA00004413"/>
    </source>
</evidence>
<feature type="compositionally biased region" description="Basic and acidic residues" evidence="12">
    <location>
        <begin position="121"/>
        <end position="140"/>
    </location>
</feature>
<evidence type="ECO:0000256" key="9">
    <source>
        <dbReference type="ARBA" id="ARBA00023136"/>
    </source>
</evidence>
<evidence type="ECO:0000256" key="6">
    <source>
        <dbReference type="ARBA" id="ARBA00022500"/>
    </source>
</evidence>
<evidence type="ECO:0000256" key="7">
    <source>
        <dbReference type="ARBA" id="ARBA00022795"/>
    </source>
</evidence>
<evidence type="ECO:0000256" key="11">
    <source>
        <dbReference type="SAM" id="Coils"/>
    </source>
</evidence>
<dbReference type="PANTHER" id="PTHR38786:SF1">
    <property type="entry name" value="FLAGELLAR FLIJ PROTEIN"/>
    <property type="match status" value="1"/>
</dbReference>
<dbReference type="GO" id="GO:0071973">
    <property type="term" value="P:bacterial-type flagellum-dependent cell motility"/>
    <property type="evidence" value="ECO:0007669"/>
    <property type="project" value="InterPro"/>
</dbReference>
<evidence type="ECO:0000313" key="14">
    <source>
        <dbReference type="Proteomes" id="UP000001693"/>
    </source>
</evidence>
<evidence type="ECO:0000256" key="10">
    <source>
        <dbReference type="ARBA" id="ARBA00023225"/>
    </source>
</evidence>
<evidence type="ECO:0000256" key="3">
    <source>
        <dbReference type="ARBA" id="ARBA00020392"/>
    </source>
</evidence>
<dbReference type="GO" id="GO:0006935">
    <property type="term" value="P:chemotaxis"/>
    <property type="evidence" value="ECO:0007669"/>
    <property type="project" value="UniProtKB-KW"/>
</dbReference>
<keyword evidence="9" id="KW-0472">Membrane</keyword>
<organism evidence="13 14">
    <name type="scientific">Leptothrix cholodnii (strain ATCC 51168 / LMG 8142 / SP-6)</name>
    <name type="common">Leptothrix discophora (strain SP-6)</name>
    <dbReference type="NCBI Taxonomy" id="395495"/>
    <lineage>
        <taxon>Bacteria</taxon>
        <taxon>Pseudomonadati</taxon>
        <taxon>Pseudomonadota</taxon>
        <taxon>Betaproteobacteria</taxon>
        <taxon>Burkholderiales</taxon>
        <taxon>Sphaerotilaceae</taxon>
        <taxon>Leptothrix</taxon>
    </lineage>
</organism>
<keyword evidence="5" id="KW-1003">Cell membrane</keyword>